<comment type="similarity">
    <text evidence="2 10">Belongs to the NMT family.</text>
</comment>
<evidence type="ECO:0000256" key="3">
    <source>
        <dbReference type="ARBA" id="ARBA00011245"/>
    </source>
</evidence>
<evidence type="ECO:0000256" key="1">
    <source>
        <dbReference type="ARBA" id="ARBA00004496"/>
    </source>
</evidence>
<dbReference type="EC" id="2.3.1.97" evidence="4 9"/>
<feature type="domain" description="Glycylpeptide N-tetradecanoyltransferase N-terminal" evidence="12">
    <location>
        <begin position="68"/>
        <end position="228"/>
    </location>
</feature>
<feature type="compositionally biased region" description="Polar residues" evidence="11">
    <location>
        <begin position="10"/>
        <end position="20"/>
    </location>
</feature>
<dbReference type="InterPro" id="IPR000903">
    <property type="entry name" value="NMT"/>
</dbReference>
<name>A3GGB7_PICST</name>
<dbReference type="HOGENOM" id="CLU_022882_1_0_1"/>
<evidence type="ECO:0000313" key="14">
    <source>
        <dbReference type="EMBL" id="EAZ63494.2"/>
    </source>
</evidence>
<dbReference type="InterPro" id="IPR016181">
    <property type="entry name" value="Acyl_CoA_acyltransferase"/>
</dbReference>
<dbReference type="FunCoup" id="A3GGB7">
    <property type="interactions" value="967"/>
</dbReference>
<comment type="subcellular location">
    <subcellularLocation>
        <location evidence="1">Cytoplasm</location>
    </subcellularLocation>
</comment>
<comment type="subunit">
    <text evidence="3">Monomer.</text>
</comment>
<dbReference type="PROSITE" id="PS00976">
    <property type="entry name" value="NMT_2"/>
    <property type="match status" value="1"/>
</dbReference>
<dbReference type="InterPro" id="IPR022677">
    <property type="entry name" value="NMT_C"/>
</dbReference>
<evidence type="ECO:0000256" key="4">
    <source>
        <dbReference type="ARBA" id="ARBA00012923"/>
    </source>
</evidence>
<reference evidence="14 15" key="1">
    <citation type="journal article" date="2007" name="Nat. Biotechnol.">
        <title>Genome sequence of the lignocellulose-bioconverting and xylose-fermenting yeast Pichia stipitis.</title>
        <authorList>
            <person name="Jeffries T.W."/>
            <person name="Grigoriev I.V."/>
            <person name="Grimwood J."/>
            <person name="Laplaza J.M."/>
            <person name="Aerts A."/>
            <person name="Salamov A."/>
            <person name="Schmutz J."/>
            <person name="Lindquist E."/>
            <person name="Dehal P."/>
            <person name="Shapiro H."/>
            <person name="Jin Y.S."/>
            <person name="Passoth V."/>
            <person name="Richardson P.M."/>
        </authorList>
    </citation>
    <scope>NUCLEOTIDE SEQUENCE [LARGE SCALE GENOMIC DNA]</scope>
    <source>
        <strain evidence="15">ATCC 58785 / CBS 6054 / NBRC 10063 / NRRL Y-11545</strain>
    </source>
</reference>
<keyword evidence="6" id="KW-0963">Cytoplasm</keyword>
<evidence type="ECO:0000256" key="6">
    <source>
        <dbReference type="ARBA" id="ARBA00022490"/>
    </source>
</evidence>
<evidence type="ECO:0000256" key="2">
    <source>
        <dbReference type="ARBA" id="ARBA00009469"/>
    </source>
</evidence>
<dbReference type="eggNOG" id="KOG2779">
    <property type="taxonomic scope" value="Eukaryota"/>
</dbReference>
<dbReference type="InParanoid" id="A3GGB7"/>
<dbReference type="GeneID" id="4851316"/>
<evidence type="ECO:0000259" key="12">
    <source>
        <dbReference type="Pfam" id="PF01233"/>
    </source>
</evidence>
<dbReference type="OMA" id="GWKRDWH"/>
<comment type="function">
    <text evidence="9">Adds a myristoyl group to the N-terminal glycine residue of certain cellular proteins.</text>
</comment>
<dbReference type="STRING" id="322104.A3GGB7"/>
<dbReference type="PIRSF" id="PIRSF015892">
    <property type="entry name" value="N-myristl_transf"/>
    <property type="match status" value="1"/>
</dbReference>
<gene>
    <name evidence="14" type="primary">NMT1</name>
    <name evidence="14" type="ORF">PICST_80771</name>
</gene>
<keyword evidence="7 9" id="KW-0808">Transferase</keyword>
<dbReference type="GO" id="GO:0005829">
    <property type="term" value="C:cytosol"/>
    <property type="evidence" value="ECO:0007669"/>
    <property type="project" value="EnsemblFungi"/>
</dbReference>
<dbReference type="AlphaFoldDB" id="A3GGB7"/>
<keyword evidence="15" id="KW-1185">Reference proteome</keyword>
<dbReference type="FunFam" id="3.40.630.30:FF:000056">
    <property type="entry name" value="Glycylpeptide N-tetradecanoyltransferase"/>
    <property type="match status" value="1"/>
</dbReference>
<evidence type="ECO:0000259" key="13">
    <source>
        <dbReference type="Pfam" id="PF02799"/>
    </source>
</evidence>
<dbReference type="PROSITE" id="PS00975">
    <property type="entry name" value="NMT_1"/>
    <property type="match status" value="1"/>
</dbReference>
<accession>A3GGB7</accession>
<dbReference type="Proteomes" id="UP000002258">
    <property type="component" value="Chromosome 1"/>
</dbReference>
<evidence type="ECO:0000313" key="15">
    <source>
        <dbReference type="Proteomes" id="UP000002258"/>
    </source>
</evidence>
<evidence type="ECO:0000256" key="10">
    <source>
        <dbReference type="RuleBase" id="RU004178"/>
    </source>
</evidence>
<evidence type="ECO:0000256" key="9">
    <source>
        <dbReference type="RuleBase" id="RU000586"/>
    </source>
</evidence>
<dbReference type="FunFam" id="3.40.630.30:FF:000042">
    <property type="entry name" value="Glycylpeptide N-tetradecanoyltransferase"/>
    <property type="match status" value="1"/>
</dbReference>
<dbReference type="SUPFAM" id="SSF55729">
    <property type="entry name" value="Acyl-CoA N-acyltransferases (Nat)"/>
    <property type="match status" value="2"/>
</dbReference>
<dbReference type="InterPro" id="IPR022676">
    <property type="entry name" value="NMT_N"/>
</dbReference>
<evidence type="ECO:0000256" key="11">
    <source>
        <dbReference type="SAM" id="MobiDB-lite"/>
    </source>
</evidence>
<dbReference type="Pfam" id="PF02799">
    <property type="entry name" value="NMT_C"/>
    <property type="match status" value="1"/>
</dbReference>
<dbReference type="GO" id="GO:0004379">
    <property type="term" value="F:glycylpeptide N-tetradecanoyltransferase activity"/>
    <property type="evidence" value="ECO:0007669"/>
    <property type="project" value="UniProtKB-EC"/>
</dbReference>
<sequence>MSSEDKVIPSGSNTSENVSSKTIEQLMKLLSMGEELTPTQQKQMKDYKFWKTQPVPSLDEKIDAEGEIDATKTPDQIPDSPLPLLGSFEWSTIDIEDKDQLEEVYQLLYEHYVEDNDATFRFKYSHEFFGWSLKAPGWRKDWHVGVRVKDSKKLVGFISAVPITLKLNKSNKTIPSVEINFLCIHKKLRSKRLAPVLIKEITRRVNKQNIWQALYTAGVVLPSPVSVCRYTHRPINWTKLHDVGFSHLPSNQTKASMVANYSLPNTTKTKGLRPMKYADLDQVYDLNGKFHQKFELIQTFSKPELAHWLLGSASATDTVSNVIKTYVVENEDGKITDFFSYYLLPFTVLNNPIHNELGIAYLFYYASESDGEENYKQRLNGLITDALITSKQFDVDVFNCLTSQDNSYFIKDAKFGSGDGFLNYYLFNYKTWPIHGGIDPQTKEVVDDQTSGVGVVLL</sequence>
<dbReference type="Gene3D" id="3.40.630.30">
    <property type="match status" value="2"/>
</dbReference>
<feature type="domain" description="Glycylpeptide N-tetradecanoyltransferase C-terminal" evidence="13">
    <location>
        <begin position="242"/>
        <end position="456"/>
    </location>
</feature>
<dbReference type="PANTHER" id="PTHR11377:SF5">
    <property type="entry name" value="GLYCYLPEPTIDE N-TETRADECANOYLTRANSFERASE"/>
    <property type="match status" value="1"/>
</dbReference>
<evidence type="ECO:0000256" key="7">
    <source>
        <dbReference type="ARBA" id="ARBA00022679"/>
    </source>
</evidence>
<comment type="catalytic activity">
    <reaction evidence="9">
        <text>N-terminal glycyl-[protein] + tetradecanoyl-CoA = N-tetradecanoylglycyl-[protein] + CoA + H(+)</text>
        <dbReference type="Rhea" id="RHEA:15521"/>
        <dbReference type="Rhea" id="RHEA-COMP:12666"/>
        <dbReference type="Rhea" id="RHEA-COMP:12667"/>
        <dbReference type="ChEBI" id="CHEBI:15378"/>
        <dbReference type="ChEBI" id="CHEBI:57287"/>
        <dbReference type="ChEBI" id="CHEBI:57385"/>
        <dbReference type="ChEBI" id="CHEBI:64723"/>
        <dbReference type="ChEBI" id="CHEBI:133050"/>
        <dbReference type="EC" id="2.3.1.97"/>
    </reaction>
</comment>
<evidence type="ECO:0000256" key="5">
    <source>
        <dbReference type="ARBA" id="ARBA00022240"/>
    </source>
</evidence>
<protein>
    <recommendedName>
        <fullName evidence="5 9">Glycylpeptide N-tetradecanoyltransferase</fullName>
        <ecNumber evidence="4 9">2.3.1.97</ecNumber>
    </recommendedName>
</protein>
<dbReference type="EMBL" id="AAVQ01000001">
    <property type="protein sequence ID" value="EAZ63494.2"/>
    <property type="molecule type" value="Genomic_DNA"/>
</dbReference>
<dbReference type="InterPro" id="IPR022678">
    <property type="entry name" value="NMT_CS"/>
</dbReference>
<feature type="region of interest" description="Disordered" evidence="11">
    <location>
        <begin position="1"/>
        <end position="20"/>
    </location>
</feature>
<keyword evidence="8 9" id="KW-0012">Acyltransferase</keyword>
<dbReference type="OrthoDB" id="60315at2759"/>
<organism evidence="14 15">
    <name type="scientific">Scheffersomyces stipitis (strain ATCC 58785 / CBS 6054 / NBRC 10063 / NRRL Y-11545)</name>
    <name type="common">Yeast</name>
    <name type="synonym">Pichia stipitis</name>
    <dbReference type="NCBI Taxonomy" id="322104"/>
    <lineage>
        <taxon>Eukaryota</taxon>
        <taxon>Fungi</taxon>
        <taxon>Dikarya</taxon>
        <taxon>Ascomycota</taxon>
        <taxon>Saccharomycotina</taxon>
        <taxon>Pichiomycetes</taxon>
        <taxon>Debaryomycetaceae</taxon>
        <taxon>Scheffersomyces</taxon>
    </lineage>
</organism>
<dbReference type="KEGG" id="pic:PICST_80771"/>
<dbReference type="PANTHER" id="PTHR11377">
    <property type="entry name" value="N-MYRISTOYL TRANSFERASE"/>
    <property type="match status" value="1"/>
</dbReference>
<proteinExistence type="inferred from homology"/>
<dbReference type="Pfam" id="PF01233">
    <property type="entry name" value="NMT"/>
    <property type="match status" value="1"/>
</dbReference>
<comment type="caution">
    <text evidence="14">The sequence shown here is derived from an EMBL/GenBank/DDBJ whole genome shotgun (WGS) entry which is preliminary data.</text>
</comment>
<evidence type="ECO:0000256" key="8">
    <source>
        <dbReference type="ARBA" id="ARBA00023315"/>
    </source>
</evidence>
<dbReference type="RefSeq" id="XP_001387517.2">
    <property type="nucleotide sequence ID" value="XM_001387480.1"/>
</dbReference>